<evidence type="ECO:0000256" key="6">
    <source>
        <dbReference type="RuleBase" id="RU004379"/>
    </source>
</evidence>
<dbReference type="PANTHER" id="PTHR23291:SF32">
    <property type="entry name" value="BAX INHIBITOR 1"/>
    <property type="match status" value="1"/>
</dbReference>
<feature type="region of interest" description="Disordered" evidence="7">
    <location>
        <begin position="288"/>
        <end position="317"/>
    </location>
</feature>
<evidence type="ECO:0008006" key="10">
    <source>
        <dbReference type="Google" id="ProtNLM"/>
    </source>
</evidence>
<keyword evidence="3 6" id="KW-0812">Transmembrane</keyword>
<sequence length="317" mass="34632">MTDFFSVSTSILETPVSALLSFAPLSPIARQHVTGAYTTLAWMTAITAATSYGVLTGWLPALHPLVPFFGMMVALGVFRMSSRTKDALTTRRAALAGFAALEGASLVGLFELVQLVSPRILPQAVVSTLLVFTSFSVAAMTSTRRSMIYLFGFLGSALSILAWMSFANVFMNSRLLFNGELYLGLLVFAGYVMFDTQVMLARVPALAVMDRVRREHAHMDSAIELYLDLVNVFSMFDTSSCSARVPGARCEWTASAREHAPMASAMKLYPDLVNVFLRIAIIMAKNAAKDQARRNGGGDDSDDDDPRLSRRAGTRRR</sequence>
<feature type="transmembrane region" description="Helical" evidence="6">
    <location>
        <begin position="182"/>
        <end position="209"/>
    </location>
</feature>
<dbReference type="eggNOG" id="KOG1629">
    <property type="taxonomic scope" value="Eukaryota"/>
</dbReference>
<keyword evidence="9" id="KW-1185">Reference proteome</keyword>
<keyword evidence="4 6" id="KW-1133">Transmembrane helix</keyword>
<feature type="transmembrane region" description="Helical" evidence="6">
    <location>
        <begin position="120"/>
        <end position="141"/>
    </location>
</feature>
<dbReference type="AlphaFoldDB" id="A0A0L0SUS7"/>
<feature type="transmembrane region" description="Helical" evidence="6">
    <location>
        <begin position="61"/>
        <end position="81"/>
    </location>
</feature>
<dbReference type="EMBL" id="GG745349">
    <property type="protein sequence ID" value="KNE66079.1"/>
    <property type="molecule type" value="Genomic_DNA"/>
</dbReference>
<proteinExistence type="inferred from homology"/>
<dbReference type="PANTHER" id="PTHR23291">
    <property type="entry name" value="BAX INHIBITOR-RELATED"/>
    <property type="match status" value="1"/>
</dbReference>
<evidence type="ECO:0000256" key="2">
    <source>
        <dbReference type="ARBA" id="ARBA00010350"/>
    </source>
</evidence>
<feature type="transmembrane region" description="Helical" evidence="6">
    <location>
        <begin position="93"/>
        <end position="114"/>
    </location>
</feature>
<dbReference type="GO" id="GO:0016020">
    <property type="term" value="C:membrane"/>
    <property type="evidence" value="ECO:0007669"/>
    <property type="project" value="UniProtKB-SubCell"/>
</dbReference>
<evidence type="ECO:0000256" key="1">
    <source>
        <dbReference type="ARBA" id="ARBA00004141"/>
    </source>
</evidence>
<comment type="subcellular location">
    <subcellularLocation>
        <location evidence="1">Membrane</location>
        <topology evidence="1">Multi-pass membrane protein</topology>
    </subcellularLocation>
</comment>
<evidence type="ECO:0000256" key="7">
    <source>
        <dbReference type="SAM" id="MobiDB-lite"/>
    </source>
</evidence>
<dbReference type="STRING" id="578462.A0A0L0SUS7"/>
<evidence type="ECO:0000313" key="9">
    <source>
        <dbReference type="Proteomes" id="UP000054350"/>
    </source>
</evidence>
<feature type="transmembrane region" description="Helical" evidence="6">
    <location>
        <begin position="148"/>
        <end position="170"/>
    </location>
</feature>
<gene>
    <name evidence="8" type="ORF">AMAG_10340</name>
</gene>
<evidence type="ECO:0000313" key="8">
    <source>
        <dbReference type="EMBL" id="KNE66079.1"/>
    </source>
</evidence>
<protein>
    <recommendedName>
        <fullName evidence="10">Bax inhibitor 1</fullName>
    </recommendedName>
</protein>
<reference evidence="9" key="2">
    <citation type="submission" date="2009-11" db="EMBL/GenBank/DDBJ databases">
        <title>The Genome Sequence of Allomyces macrogynus strain ATCC 38327.</title>
        <authorList>
            <consortium name="The Broad Institute Genome Sequencing Platform"/>
            <person name="Russ C."/>
            <person name="Cuomo C."/>
            <person name="Shea T."/>
            <person name="Young S.K."/>
            <person name="Zeng Q."/>
            <person name="Koehrsen M."/>
            <person name="Haas B."/>
            <person name="Borodovsky M."/>
            <person name="Guigo R."/>
            <person name="Alvarado L."/>
            <person name="Berlin A."/>
            <person name="Borenstein D."/>
            <person name="Chen Z."/>
            <person name="Engels R."/>
            <person name="Freedman E."/>
            <person name="Gellesch M."/>
            <person name="Goldberg J."/>
            <person name="Griggs A."/>
            <person name="Gujja S."/>
            <person name="Heiman D."/>
            <person name="Hepburn T."/>
            <person name="Howarth C."/>
            <person name="Jen D."/>
            <person name="Larson L."/>
            <person name="Lewis B."/>
            <person name="Mehta T."/>
            <person name="Park D."/>
            <person name="Pearson M."/>
            <person name="Roberts A."/>
            <person name="Saif S."/>
            <person name="Shenoy N."/>
            <person name="Sisk P."/>
            <person name="Stolte C."/>
            <person name="Sykes S."/>
            <person name="Walk T."/>
            <person name="White J."/>
            <person name="Yandava C."/>
            <person name="Burger G."/>
            <person name="Gray M.W."/>
            <person name="Holland P.W.H."/>
            <person name="King N."/>
            <person name="Lang F.B.F."/>
            <person name="Roger A.J."/>
            <person name="Ruiz-Trillo I."/>
            <person name="Lander E."/>
            <person name="Nusbaum C."/>
        </authorList>
    </citation>
    <scope>NUCLEOTIDE SEQUENCE [LARGE SCALE GENOMIC DNA]</scope>
    <source>
        <strain evidence="9">ATCC 38327</strain>
    </source>
</reference>
<dbReference type="VEuPathDB" id="FungiDB:AMAG_10340"/>
<feature type="compositionally biased region" description="Basic and acidic residues" evidence="7">
    <location>
        <begin position="288"/>
        <end position="297"/>
    </location>
</feature>
<evidence type="ECO:0000256" key="5">
    <source>
        <dbReference type="ARBA" id="ARBA00023136"/>
    </source>
</evidence>
<keyword evidence="5 6" id="KW-0472">Membrane</keyword>
<comment type="similarity">
    <text evidence="2 6">Belongs to the BI1 family.</text>
</comment>
<feature type="transmembrane region" description="Helical" evidence="6">
    <location>
        <begin position="35"/>
        <end position="55"/>
    </location>
</feature>
<evidence type="ECO:0000256" key="4">
    <source>
        <dbReference type="ARBA" id="ARBA00022989"/>
    </source>
</evidence>
<organism evidence="8 9">
    <name type="scientific">Allomyces macrogynus (strain ATCC 38327)</name>
    <name type="common">Allomyces javanicus var. macrogynus</name>
    <dbReference type="NCBI Taxonomy" id="578462"/>
    <lineage>
        <taxon>Eukaryota</taxon>
        <taxon>Fungi</taxon>
        <taxon>Fungi incertae sedis</taxon>
        <taxon>Blastocladiomycota</taxon>
        <taxon>Blastocladiomycetes</taxon>
        <taxon>Blastocladiales</taxon>
        <taxon>Blastocladiaceae</taxon>
        <taxon>Allomyces</taxon>
    </lineage>
</organism>
<dbReference type="Proteomes" id="UP000054350">
    <property type="component" value="Unassembled WGS sequence"/>
</dbReference>
<dbReference type="Pfam" id="PF01027">
    <property type="entry name" value="Bax1-I"/>
    <property type="match status" value="1"/>
</dbReference>
<accession>A0A0L0SUS7</accession>
<evidence type="ECO:0000256" key="3">
    <source>
        <dbReference type="ARBA" id="ARBA00022692"/>
    </source>
</evidence>
<dbReference type="InterPro" id="IPR006214">
    <property type="entry name" value="Bax_inhibitor_1-related"/>
</dbReference>
<reference evidence="8 9" key="1">
    <citation type="submission" date="2009-11" db="EMBL/GenBank/DDBJ databases">
        <title>Annotation of Allomyces macrogynus ATCC 38327.</title>
        <authorList>
            <consortium name="The Broad Institute Genome Sequencing Platform"/>
            <person name="Russ C."/>
            <person name="Cuomo C."/>
            <person name="Burger G."/>
            <person name="Gray M.W."/>
            <person name="Holland P.W.H."/>
            <person name="King N."/>
            <person name="Lang F.B.F."/>
            <person name="Roger A.J."/>
            <person name="Ruiz-Trillo I."/>
            <person name="Young S.K."/>
            <person name="Zeng Q."/>
            <person name="Gargeya S."/>
            <person name="Fitzgerald M."/>
            <person name="Haas B."/>
            <person name="Abouelleil A."/>
            <person name="Alvarado L."/>
            <person name="Arachchi H.M."/>
            <person name="Berlin A."/>
            <person name="Chapman S.B."/>
            <person name="Gearin G."/>
            <person name="Goldberg J."/>
            <person name="Griggs A."/>
            <person name="Gujja S."/>
            <person name="Hansen M."/>
            <person name="Heiman D."/>
            <person name="Howarth C."/>
            <person name="Larimer J."/>
            <person name="Lui A."/>
            <person name="MacDonald P.J.P."/>
            <person name="McCowen C."/>
            <person name="Montmayeur A."/>
            <person name="Murphy C."/>
            <person name="Neiman D."/>
            <person name="Pearson M."/>
            <person name="Priest M."/>
            <person name="Roberts A."/>
            <person name="Saif S."/>
            <person name="Shea T."/>
            <person name="Sisk P."/>
            <person name="Stolte C."/>
            <person name="Sykes S."/>
            <person name="Wortman J."/>
            <person name="Nusbaum C."/>
            <person name="Birren B."/>
        </authorList>
    </citation>
    <scope>NUCLEOTIDE SEQUENCE [LARGE SCALE GENOMIC DNA]</scope>
    <source>
        <strain evidence="8 9">ATCC 38327</strain>
    </source>
</reference>
<name>A0A0L0SUS7_ALLM3</name>
<dbReference type="OrthoDB" id="1277691at2759"/>